<dbReference type="SUPFAM" id="SSF50182">
    <property type="entry name" value="Sm-like ribonucleoproteins"/>
    <property type="match status" value="1"/>
</dbReference>
<feature type="transmembrane region" description="Helical" evidence="7">
    <location>
        <begin position="25"/>
        <end position="42"/>
    </location>
</feature>
<evidence type="ECO:0000256" key="7">
    <source>
        <dbReference type="RuleBase" id="RU369025"/>
    </source>
</evidence>
<evidence type="ECO:0000256" key="6">
    <source>
        <dbReference type="ARBA" id="ARBA00023136"/>
    </source>
</evidence>
<gene>
    <name evidence="10" type="ORF">V0U35_06945</name>
</gene>
<dbReference type="Gene3D" id="3.30.70.100">
    <property type="match status" value="1"/>
</dbReference>
<dbReference type="InterPro" id="IPR049278">
    <property type="entry name" value="MS_channel_C"/>
</dbReference>
<feature type="domain" description="Mechanosensitive ion channel MscS" evidence="8">
    <location>
        <begin position="109"/>
        <end position="171"/>
    </location>
</feature>
<keyword evidence="7" id="KW-0997">Cell inner membrane</keyword>
<dbReference type="InterPro" id="IPR023408">
    <property type="entry name" value="MscS_beta-dom_sf"/>
</dbReference>
<feature type="transmembrane region" description="Helical" evidence="7">
    <location>
        <begin position="90"/>
        <end position="111"/>
    </location>
</feature>
<dbReference type="Pfam" id="PF05552">
    <property type="entry name" value="MS_channel_1st_1"/>
    <property type="match status" value="1"/>
</dbReference>
<dbReference type="InterPro" id="IPR011066">
    <property type="entry name" value="MscS_channel_C_sf"/>
</dbReference>
<comment type="subcellular location">
    <subcellularLocation>
        <location evidence="7">Cell inner membrane</location>
        <topology evidence="7">Multi-pass membrane protein</topology>
    </subcellularLocation>
    <subcellularLocation>
        <location evidence="1">Cell membrane</location>
        <topology evidence="1">Multi-pass membrane protein</topology>
    </subcellularLocation>
</comment>
<evidence type="ECO:0000313" key="10">
    <source>
        <dbReference type="EMBL" id="MEE2566415.1"/>
    </source>
</evidence>
<dbReference type="Gene3D" id="1.10.287.1260">
    <property type="match status" value="1"/>
</dbReference>
<dbReference type="Proteomes" id="UP001310692">
    <property type="component" value="Unassembled WGS sequence"/>
</dbReference>
<dbReference type="InterPro" id="IPR045275">
    <property type="entry name" value="MscS_archaea/bacteria_type"/>
</dbReference>
<keyword evidence="11" id="KW-1185">Reference proteome</keyword>
<dbReference type="InterPro" id="IPR011014">
    <property type="entry name" value="MscS_channel_TM-2"/>
</dbReference>
<keyword evidence="3" id="KW-1003">Cell membrane</keyword>
<feature type="domain" description="Mechanosensitive ion channel MscS C-terminal" evidence="9">
    <location>
        <begin position="184"/>
        <end position="266"/>
    </location>
</feature>
<comment type="function">
    <text evidence="7">Mechanosensitive channel that participates in the regulation of osmotic pressure changes within the cell, opening in response to stretch forces in the membrane lipid bilayer, without the need for other proteins. Contributes to normal resistance to hypoosmotic shock. Forms an ion channel of 1.0 nanosiemens conductance with a slight preference for anions.</text>
</comment>
<keyword evidence="7" id="KW-0813">Transport</keyword>
<keyword evidence="7" id="KW-0406">Ion transport</keyword>
<name>A0ABU7LZJ0_9PROT</name>
<dbReference type="EMBL" id="JAZDRO010000002">
    <property type="protein sequence ID" value="MEE2566415.1"/>
    <property type="molecule type" value="Genomic_DNA"/>
</dbReference>
<evidence type="ECO:0000256" key="3">
    <source>
        <dbReference type="ARBA" id="ARBA00022475"/>
    </source>
</evidence>
<protein>
    <recommendedName>
        <fullName evidence="7">Small-conductance mechanosensitive channel</fullName>
    </recommendedName>
</protein>
<keyword evidence="4 7" id="KW-0812">Transmembrane</keyword>
<dbReference type="SUPFAM" id="SSF82861">
    <property type="entry name" value="Mechanosensitive channel protein MscS (YggB), transmembrane region"/>
    <property type="match status" value="1"/>
</dbReference>
<keyword evidence="6 7" id="KW-0472">Membrane</keyword>
<dbReference type="SUPFAM" id="SSF82689">
    <property type="entry name" value="Mechanosensitive channel protein MscS (YggB), C-terminal domain"/>
    <property type="match status" value="1"/>
</dbReference>
<sequence length="290" mass="31809">MEFFSPLTDQLQTIWEGFVRSLPQIGLALIVLAATWGVAQLLRKAVGGAGRKSNMRRALVDLFETLTGIVVWIVGILIAATILFPSVTPAQLIGALGIGGIAIGLAFKDIFENFMAGIMIMIRKPMRIGDVIEVEDVEGKVEEITIRDTYVREMSGELILLPNAYLFTNPVEIKTDRAQRRYDLVVGVAYDEDAAKAREVIEKAVKGVASIDADKGVDVFAREFGASSIDFTVRWWAGSKPRDMHETRSDIVIAIKAALDEAGIEIPFPYRTLTFKEPLPLARASGNEVA</sequence>
<evidence type="ECO:0000313" key="11">
    <source>
        <dbReference type="Proteomes" id="UP001310692"/>
    </source>
</evidence>
<evidence type="ECO:0000259" key="9">
    <source>
        <dbReference type="Pfam" id="PF21082"/>
    </source>
</evidence>
<keyword evidence="5 7" id="KW-1133">Transmembrane helix</keyword>
<dbReference type="PANTHER" id="PTHR30221">
    <property type="entry name" value="SMALL-CONDUCTANCE MECHANOSENSITIVE CHANNEL"/>
    <property type="match status" value="1"/>
</dbReference>
<dbReference type="RefSeq" id="WP_330195956.1">
    <property type="nucleotide sequence ID" value="NZ_JAZDRO010000002.1"/>
</dbReference>
<evidence type="ECO:0000256" key="2">
    <source>
        <dbReference type="ARBA" id="ARBA00008017"/>
    </source>
</evidence>
<dbReference type="InterPro" id="IPR006685">
    <property type="entry name" value="MscS_channel_2nd"/>
</dbReference>
<dbReference type="Gene3D" id="2.30.30.60">
    <property type="match status" value="1"/>
</dbReference>
<comment type="similarity">
    <text evidence="2 7">Belongs to the MscS (TC 1.A.23) family.</text>
</comment>
<proteinExistence type="inferred from homology"/>
<comment type="caution">
    <text evidence="10">The sequence shown here is derived from an EMBL/GenBank/DDBJ whole genome shotgun (WGS) entry which is preliminary data.</text>
</comment>
<evidence type="ECO:0000259" key="8">
    <source>
        <dbReference type="Pfam" id="PF00924"/>
    </source>
</evidence>
<organism evidence="10 11">
    <name type="scientific">Hyphobacterium marinum</name>
    <dbReference type="NCBI Taxonomy" id="3116574"/>
    <lineage>
        <taxon>Bacteria</taxon>
        <taxon>Pseudomonadati</taxon>
        <taxon>Pseudomonadota</taxon>
        <taxon>Alphaproteobacteria</taxon>
        <taxon>Maricaulales</taxon>
        <taxon>Maricaulaceae</taxon>
        <taxon>Hyphobacterium</taxon>
    </lineage>
</organism>
<keyword evidence="7" id="KW-0407">Ion channel</keyword>
<feature type="transmembrane region" description="Helical" evidence="7">
    <location>
        <begin position="62"/>
        <end position="84"/>
    </location>
</feature>
<reference evidence="10 11" key="1">
    <citation type="submission" date="2024-01" db="EMBL/GenBank/DDBJ databases">
        <title>Hyphobacterium bacterium isolated from marine sediment.</title>
        <authorList>
            <person name="Zhao S."/>
        </authorList>
    </citation>
    <scope>NUCLEOTIDE SEQUENCE [LARGE SCALE GENOMIC DNA]</scope>
    <source>
        <strain evidence="10 11">Y60-23</strain>
    </source>
</reference>
<dbReference type="Pfam" id="PF00924">
    <property type="entry name" value="MS_channel_2nd"/>
    <property type="match status" value="1"/>
</dbReference>
<comment type="subunit">
    <text evidence="7">Homoheptamer.</text>
</comment>
<accession>A0ABU7LZJ0</accession>
<evidence type="ECO:0000256" key="5">
    <source>
        <dbReference type="ARBA" id="ARBA00022989"/>
    </source>
</evidence>
<evidence type="ECO:0000256" key="4">
    <source>
        <dbReference type="ARBA" id="ARBA00022692"/>
    </source>
</evidence>
<comment type="caution">
    <text evidence="7">Lacks conserved residue(s) required for the propagation of feature annotation.</text>
</comment>
<dbReference type="InterPro" id="IPR008910">
    <property type="entry name" value="MSC_TM_helix"/>
</dbReference>
<evidence type="ECO:0000256" key="1">
    <source>
        <dbReference type="ARBA" id="ARBA00004651"/>
    </source>
</evidence>
<dbReference type="InterPro" id="IPR010920">
    <property type="entry name" value="LSM_dom_sf"/>
</dbReference>
<dbReference type="Pfam" id="PF21082">
    <property type="entry name" value="MS_channel_3rd"/>
    <property type="match status" value="1"/>
</dbReference>
<dbReference type="PANTHER" id="PTHR30221:SF1">
    <property type="entry name" value="SMALL-CONDUCTANCE MECHANOSENSITIVE CHANNEL"/>
    <property type="match status" value="1"/>
</dbReference>